<feature type="domain" description="NAD-dependent epimerase/dehydratase" evidence="3">
    <location>
        <begin position="4"/>
        <end position="226"/>
    </location>
</feature>
<comment type="pathway">
    <text evidence="1">Bacterial outer membrane biogenesis; LPS O-antigen biosynthesis.</text>
</comment>
<dbReference type="SUPFAM" id="SSF51735">
    <property type="entry name" value="NAD(P)-binding Rossmann-fold domains"/>
    <property type="match status" value="1"/>
</dbReference>
<evidence type="ECO:0000256" key="2">
    <source>
        <dbReference type="ARBA" id="ARBA00007637"/>
    </source>
</evidence>
<comment type="caution">
    <text evidence="4">The sequence shown here is derived from an EMBL/GenBank/DDBJ whole genome shotgun (WGS) entry which is preliminary data.</text>
</comment>
<organism evidence="4 5">
    <name type="scientific">Bradyrhizobium frederickii</name>
    <dbReference type="NCBI Taxonomy" id="2560054"/>
    <lineage>
        <taxon>Bacteria</taxon>
        <taxon>Pseudomonadati</taxon>
        <taxon>Pseudomonadota</taxon>
        <taxon>Alphaproteobacteria</taxon>
        <taxon>Hyphomicrobiales</taxon>
        <taxon>Nitrobacteraceae</taxon>
        <taxon>Bradyrhizobium</taxon>
    </lineage>
</organism>
<gene>
    <name evidence="4" type="ORF">E4K66_29940</name>
</gene>
<dbReference type="OrthoDB" id="9814124at2"/>
<dbReference type="PANTHER" id="PTHR43000">
    <property type="entry name" value="DTDP-D-GLUCOSE 4,6-DEHYDRATASE-RELATED"/>
    <property type="match status" value="1"/>
</dbReference>
<keyword evidence="5" id="KW-1185">Reference proteome</keyword>
<proteinExistence type="inferred from homology"/>
<dbReference type="Proteomes" id="UP000298225">
    <property type="component" value="Unassembled WGS sequence"/>
</dbReference>
<dbReference type="Gene3D" id="3.40.50.720">
    <property type="entry name" value="NAD(P)-binding Rossmann-like Domain"/>
    <property type="match status" value="1"/>
</dbReference>
<comment type="similarity">
    <text evidence="2">Belongs to the NAD(P)-dependent epimerase/dehydratase family.</text>
</comment>
<dbReference type="AlphaFoldDB" id="A0A4Y9KYV0"/>
<name>A0A4Y9KYV0_9BRAD</name>
<dbReference type="RefSeq" id="WP_135171118.1">
    <property type="nucleotide sequence ID" value="NZ_SPQU01000018.1"/>
</dbReference>
<dbReference type="InterPro" id="IPR036291">
    <property type="entry name" value="NAD(P)-bd_dom_sf"/>
</dbReference>
<evidence type="ECO:0000313" key="5">
    <source>
        <dbReference type="Proteomes" id="UP000298225"/>
    </source>
</evidence>
<reference evidence="4 5" key="1">
    <citation type="submission" date="2019-03" db="EMBL/GenBank/DDBJ databases">
        <title>Bradyrhizobium strains diversity isolated from Chamaecrista fasciculata.</title>
        <authorList>
            <person name="Urquiaga M.C.O."/>
            <person name="Hungria M."/>
            <person name="Delamuta J.R.M."/>
        </authorList>
    </citation>
    <scope>NUCLEOTIDE SEQUENCE [LARGE SCALE GENOMIC DNA]</scope>
    <source>
        <strain evidence="4 5">CNPSo 3424</strain>
    </source>
</reference>
<protein>
    <submittedName>
        <fullName evidence="4">NAD-dependent epimerase/dehydratase family protein</fullName>
    </submittedName>
</protein>
<accession>A0A4Y9KYV0</accession>
<evidence type="ECO:0000313" key="4">
    <source>
        <dbReference type="EMBL" id="TFV34842.1"/>
    </source>
</evidence>
<evidence type="ECO:0000256" key="1">
    <source>
        <dbReference type="ARBA" id="ARBA00005125"/>
    </source>
</evidence>
<dbReference type="EMBL" id="SPQU01000018">
    <property type="protein sequence ID" value="TFV34842.1"/>
    <property type="molecule type" value="Genomic_DNA"/>
</dbReference>
<evidence type="ECO:0000259" key="3">
    <source>
        <dbReference type="Pfam" id="PF01370"/>
    </source>
</evidence>
<dbReference type="InterPro" id="IPR001509">
    <property type="entry name" value="Epimerase_deHydtase"/>
</dbReference>
<dbReference type="Pfam" id="PF01370">
    <property type="entry name" value="Epimerase"/>
    <property type="match status" value="1"/>
</dbReference>
<sequence>MKTLVVGASGFVGGHLVRRLVADGVPLRAGIHRNRGGLPAGIDVIENVDLEGSFDWRSAIAGCDAVVHLGARVHVMRESSANALDVYRRVNVDGTLCLARQAAAAGVRRFVFLSSVKVCGESTALDAPFVETATPHPQDPYGLSKLEAERGLFELGSASGMQVVVLRPPLIYGPGVRANFLSMMRWLRRGIPLPLGSIENRRSLIGVGNMVDLICACLRHPAAAGEVFMASDGEDLSTSELLKRLAAALDTKARLLPIPAALLEGAAALAGQRALAQRLCLSLCVDSRKVRKMLDWQPPFSVNEELHRTARAFLGSSDTSQAG</sequence>